<evidence type="ECO:0000256" key="2">
    <source>
        <dbReference type="ARBA" id="ARBA00009820"/>
    </source>
</evidence>
<evidence type="ECO:0000256" key="7">
    <source>
        <dbReference type="HAMAP-Rule" id="MF_00671"/>
    </source>
</evidence>
<feature type="signal peptide" evidence="7">
    <location>
        <begin position="1"/>
        <end position="33"/>
    </location>
</feature>
<comment type="subunit">
    <text evidence="7">The Tol-Pal system is composed of five core proteins: the inner membrane proteins TolA, TolQ and TolR, the periplasmic protein TolB and the outer membrane protein Pal. They form a network linking the inner and outer membranes and the peptidoglycan layer.</text>
</comment>
<comment type="subcellular location">
    <subcellularLocation>
        <location evidence="1 7">Periplasm</location>
    </subcellularLocation>
</comment>
<dbReference type="InterPro" id="IPR011042">
    <property type="entry name" value="6-blade_b-propeller_TolB-like"/>
</dbReference>
<evidence type="ECO:0000256" key="4">
    <source>
        <dbReference type="ARBA" id="ARBA00022729"/>
    </source>
</evidence>
<dbReference type="Gene3D" id="2.120.10.30">
    <property type="entry name" value="TolB, C-terminal domain"/>
    <property type="match status" value="1"/>
</dbReference>
<dbReference type="PANTHER" id="PTHR36842:SF1">
    <property type="entry name" value="PROTEIN TOLB"/>
    <property type="match status" value="1"/>
</dbReference>
<keyword evidence="4 7" id="KW-0732">Signal</keyword>
<keyword evidence="10" id="KW-1185">Reference proteome</keyword>
<dbReference type="PANTHER" id="PTHR36842">
    <property type="entry name" value="PROTEIN TOLB HOMOLOG"/>
    <property type="match status" value="1"/>
</dbReference>
<protein>
    <recommendedName>
        <fullName evidence="7">Tol-Pal system protein TolB</fullName>
    </recommendedName>
</protein>
<evidence type="ECO:0000313" key="10">
    <source>
        <dbReference type="Proteomes" id="UP001156664"/>
    </source>
</evidence>
<evidence type="ECO:0000256" key="1">
    <source>
        <dbReference type="ARBA" id="ARBA00004418"/>
    </source>
</evidence>
<dbReference type="NCBIfam" id="TIGR02800">
    <property type="entry name" value="propeller_TolB"/>
    <property type="match status" value="1"/>
</dbReference>
<feature type="domain" description="TolB N-terminal" evidence="8">
    <location>
        <begin position="35"/>
        <end position="135"/>
    </location>
</feature>
<dbReference type="SUPFAM" id="SSF52964">
    <property type="entry name" value="TolB, N-terminal domain"/>
    <property type="match status" value="1"/>
</dbReference>
<dbReference type="InterPro" id="IPR011659">
    <property type="entry name" value="WD40"/>
</dbReference>
<organism evidence="9 10">
    <name type="scientific">Limnobacter litoralis</name>
    <dbReference type="NCBI Taxonomy" id="481366"/>
    <lineage>
        <taxon>Bacteria</taxon>
        <taxon>Pseudomonadati</taxon>
        <taxon>Pseudomonadota</taxon>
        <taxon>Betaproteobacteria</taxon>
        <taxon>Burkholderiales</taxon>
        <taxon>Burkholderiaceae</taxon>
        <taxon>Limnobacter</taxon>
    </lineage>
</organism>
<proteinExistence type="inferred from homology"/>
<keyword evidence="3 7" id="KW-0132">Cell division</keyword>
<evidence type="ECO:0000256" key="6">
    <source>
        <dbReference type="ARBA" id="ARBA00023306"/>
    </source>
</evidence>
<keyword evidence="5 7" id="KW-0574">Periplasm</keyword>
<dbReference type="Pfam" id="PF04052">
    <property type="entry name" value="TolB_N"/>
    <property type="match status" value="1"/>
</dbReference>
<dbReference type="InterPro" id="IPR014167">
    <property type="entry name" value="Tol-Pal_TolB"/>
</dbReference>
<dbReference type="Proteomes" id="UP001156664">
    <property type="component" value="Unassembled WGS sequence"/>
</dbReference>
<dbReference type="Gene3D" id="3.40.50.10070">
    <property type="entry name" value="TolB, N-terminal domain"/>
    <property type="match status" value="1"/>
</dbReference>
<name>A0ABQ5YRA4_9BURK</name>
<dbReference type="SUPFAM" id="SSF69304">
    <property type="entry name" value="Tricorn protease N-terminal domain"/>
    <property type="match status" value="1"/>
</dbReference>
<keyword evidence="6 7" id="KW-0131">Cell cycle</keyword>
<feature type="chain" id="PRO_5044913511" description="Tol-Pal system protein TolB" evidence="7">
    <location>
        <begin position="34"/>
        <end position="436"/>
    </location>
</feature>
<dbReference type="Pfam" id="PF07676">
    <property type="entry name" value="PD40"/>
    <property type="match status" value="5"/>
</dbReference>
<comment type="caution">
    <text evidence="9">The sequence shown here is derived from an EMBL/GenBank/DDBJ whole genome shotgun (WGS) entry which is preliminary data.</text>
</comment>
<comment type="function">
    <text evidence="7">Part of the Tol-Pal system, which plays a role in outer membrane invagination during cell division and is important for maintaining outer membrane integrity.</text>
</comment>
<gene>
    <name evidence="7 9" type="primary">tolB</name>
    <name evidence="9" type="ORF">GCM10007875_22440</name>
</gene>
<evidence type="ECO:0000259" key="8">
    <source>
        <dbReference type="Pfam" id="PF04052"/>
    </source>
</evidence>
<comment type="similarity">
    <text evidence="2 7">Belongs to the TolB family.</text>
</comment>
<reference evidence="10" key="1">
    <citation type="journal article" date="2019" name="Int. J. Syst. Evol. Microbiol.">
        <title>The Global Catalogue of Microorganisms (GCM) 10K type strain sequencing project: providing services to taxonomists for standard genome sequencing and annotation.</title>
        <authorList>
            <consortium name="The Broad Institute Genomics Platform"/>
            <consortium name="The Broad Institute Genome Sequencing Center for Infectious Disease"/>
            <person name="Wu L."/>
            <person name="Ma J."/>
        </authorList>
    </citation>
    <scope>NUCLEOTIDE SEQUENCE [LARGE SCALE GENOMIC DNA]</scope>
    <source>
        <strain evidence="10">NBRC 105857</strain>
    </source>
</reference>
<evidence type="ECO:0000256" key="5">
    <source>
        <dbReference type="ARBA" id="ARBA00022764"/>
    </source>
</evidence>
<evidence type="ECO:0000256" key="3">
    <source>
        <dbReference type="ARBA" id="ARBA00022618"/>
    </source>
</evidence>
<dbReference type="InterPro" id="IPR007195">
    <property type="entry name" value="TolB_N"/>
</dbReference>
<accession>A0ABQ5YRA4</accession>
<sequence precursor="true">MNFDFTRRVKQSMLGLVYLACAALSLASAPAHAQLKIDITGVGQSQIAFSAAPFTGNAGLPVDIKSVIEADLVRSGYFKSINTSSNVVLDENTVIDPTAWKSIGVDALVVGSVKKLADGRLDVRFNLHDTVQQKSVGRFSYVINPSALRLTAHKIADYVYKTFLGEPGIFATRIAYVEKSPGQSKLIVADADGANQQVALASREPIISPTWSPDGKQLAYVSFETKKPVVFVHTLATGQRRAVANFRGSNSAPAWAPDGQKLAVVLTKDSGSQIYTMNLDGSDLKRLTNTGGINTEPVYSADGKSIYFTSDRSGGPQVYRMDSDGSNVTRVTFEGNYNISPKVSPDGKSLTYVNRSNGQFKVMIMDLSSGTTQSLTNTSQDESPSFSPNNRYILYATKSGGKGVLAVVSSDGRVRNELTSSNASITEPTWGPFVDQ</sequence>
<dbReference type="RefSeq" id="WP_284281885.1">
    <property type="nucleotide sequence ID" value="NZ_BSOJ01000028.1"/>
</dbReference>
<dbReference type="HAMAP" id="MF_00671">
    <property type="entry name" value="TolB"/>
    <property type="match status" value="1"/>
</dbReference>
<dbReference type="EMBL" id="BSOJ01000028">
    <property type="protein sequence ID" value="GLR27153.1"/>
    <property type="molecule type" value="Genomic_DNA"/>
</dbReference>
<evidence type="ECO:0000313" key="9">
    <source>
        <dbReference type="EMBL" id="GLR27153.1"/>
    </source>
</evidence>